<dbReference type="InterPro" id="IPR036895">
    <property type="entry name" value="Uracil-DNA_glycosylase-like_sf"/>
</dbReference>
<evidence type="ECO:0000256" key="1">
    <source>
        <dbReference type="ARBA" id="ARBA00022763"/>
    </source>
</evidence>
<evidence type="ECO:0000313" key="7">
    <source>
        <dbReference type="Proteomes" id="UP000440578"/>
    </source>
</evidence>
<reference evidence="6 7" key="1">
    <citation type="submission" date="2019-07" db="EMBL/GenBank/DDBJ databases">
        <title>Draft genome assembly of a fouling barnacle, Amphibalanus amphitrite (Darwin, 1854): The first reference genome for Thecostraca.</title>
        <authorList>
            <person name="Kim W."/>
        </authorList>
    </citation>
    <scope>NUCLEOTIDE SEQUENCE [LARGE SCALE GENOMIC DNA]</scope>
    <source>
        <strain evidence="6">SNU_AA5</strain>
        <tissue evidence="6">Soma without cirri and trophi</tissue>
    </source>
</reference>
<evidence type="ECO:0000259" key="5">
    <source>
        <dbReference type="Pfam" id="PF03167"/>
    </source>
</evidence>
<evidence type="ECO:0000256" key="2">
    <source>
        <dbReference type="ARBA" id="ARBA00022801"/>
    </source>
</evidence>
<evidence type="ECO:0000256" key="4">
    <source>
        <dbReference type="SAM" id="MobiDB-lite"/>
    </source>
</evidence>
<dbReference type="CDD" id="cd10028">
    <property type="entry name" value="UDG-F2_TDG_MUG"/>
    <property type="match status" value="1"/>
</dbReference>
<keyword evidence="3" id="KW-0234">DNA repair</keyword>
<evidence type="ECO:0000256" key="3">
    <source>
        <dbReference type="ARBA" id="ARBA00023204"/>
    </source>
</evidence>
<dbReference type="GO" id="GO:0008263">
    <property type="term" value="F:pyrimidine-specific mismatch base pair DNA N-glycosylase activity"/>
    <property type="evidence" value="ECO:0007669"/>
    <property type="project" value="TreeGrafter"/>
</dbReference>
<dbReference type="Proteomes" id="UP000440578">
    <property type="component" value="Unassembled WGS sequence"/>
</dbReference>
<feature type="domain" description="Uracil-DNA glycosylase-like" evidence="5">
    <location>
        <begin position="39"/>
        <end position="123"/>
    </location>
</feature>
<keyword evidence="7" id="KW-1185">Reference proteome</keyword>
<protein>
    <submittedName>
        <fullName evidence="6">G/T mismatch-specific thymine DNA glycosylase</fullName>
    </submittedName>
</protein>
<dbReference type="PANTHER" id="PTHR12159">
    <property type="entry name" value="G/T AND G/U MISMATCH-SPECIFIC DNA GLYCOSYLASE"/>
    <property type="match status" value="1"/>
</dbReference>
<comment type="caution">
    <text evidence="6">The sequence shown here is derived from an EMBL/GenBank/DDBJ whole genome shotgun (WGS) entry which is preliminary data.</text>
</comment>
<proteinExistence type="predicted"/>
<dbReference type="PANTHER" id="PTHR12159:SF9">
    <property type="entry name" value="G_T MISMATCH-SPECIFIC THYMINE DNA GLYCOSYLASE"/>
    <property type="match status" value="1"/>
</dbReference>
<sequence length="159" mass="18130">MEVPKYKTPVRSSDPNKPRKKHDRFNGLTEEQLSQLTLPDHLAPGLDIVFIGINPGLVAAFKGHHYAGPGNHFWKCAYLAGLIPEPLGAEDDFRLIDLKIGFTNIVSRTTKGSQDLTRKEIKEGWCAPALVKVHLVCYSRMCVRYRLETFRILYAFKYR</sequence>
<name>A0A6A4WD44_AMPAM</name>
<dbReference type="GO" id="GO:0004844">
    <property type="term" value="F:uracil DNA N-glycosylase activity"/>
    <property type="evidence" value="ECO:0007669"/>
    <property type="project" value="TreeGrafter"/>
</dbReference>
<dbReference type="GO" id="GO:0005634">
    <property type="term" value="C:nucleus"/>
    <property type="evidence" value="ECO:0007669"/>
    <property type="project" value="TreeGrafter"/>
</dbReference>
<dbReference type="Gene3D" id="3.40.470.10">
    <property type="entry name" value="Uracil-DNA glycosylase-like domain"/>
    <property type="match status" value="1"/>
</dbReference>
<accession>A0A6A4WD44</accession>
<feature type="region of interest" description="Disordered" evidence="4">
    <location>
        <begin position="1"/>
        <end position="24"/>
    </location>
</feature>
<dbReference type="OrthoDB" id="565731at2759"/>
<keyword evidence="1" id="KW-0227">DNA damage</keyword>
<dbReference type="AlphaFoldDB" id="A0A6A4WD44"/>
<gene>
    <name evidence="6" type="primary">TDG_1</name>
    <name evidence="6" type="ORF">FJT64_003395</name>
</gene>
<dbReference type="InterPro" id="IPR015637">
    <property type="entry name" value="MUG/TDG"/>
</dbReference>
<keyword evidence="2" id="KW-0378">Hydrolase</keyword>
<dbReference type="EMBL" id="VIIS01001325">
    <property type="protein sequence ID" value="KAF0299861.1"/>
    <property type="molecule type" value="Genomic_DNA"/>
</dbReference>
<dbReference type="SUPFAM" id="SSF52141">
    <property type="entry name" value="Uracil-DNA glycosylase-like"/>
    <property type="match status" value="1"/>
</dbReference>
<organism evidence="6 7">
    <name type="scientific">Amphibalanus amphitrite</name>
    <name type="common">Striped barnacle</name>
    <name type="synonym">Balanus amphitrite</name>
    <dbReference type="NCBI Taxonomy" id="1232801"/>
    <lineage>
        <taxon>Eukaryota</taxon>
        <taxon>Metazoa</taxon>
        <taxon>Ecdysozoa</taxon>
        <taxon>Arthropoda</taxon>
        <taxon>Crustacea</taxon>
        <taxon>Multicrustacea</taxon>
        <taxon>Cirripedia</taxon>
        <taxon>Thoracica</taxon>
        <taxon>Thoracicalcarea</taxon>
        <taxon>Balanomorpha</taxon>
        <taxon>Balanoidea</taxon>
        <taxon>Balanidae</taxon>
        <taxon>Amphibalaninae</taxon>
        <taxon>Amphibalanus</taxon>
    </lineage>
</organism>
<dbReference type="GO" id="GO:0006285">
    <property type="term" value="P:base-excision repair, AP site formation"/>
    <property type="evidence" value="ECO:0007669"/>
    <property type="project" value="InterPro"/>
</dbReference>
<dbReference type="InterPro" id="IPR005122">
    <property type="entry name" value="Uracil-DNA_glycosylase-like"/>
</dbReference>
<dbReference type="Pfam" id="PF03167">
    <property type="entry name" value="UDG"/>
    <property type="match status" value="1"/>
</dbReference>
<evidence type="ECO:0000313" key="6">
    <source>
        <dbReference type="EMBL" id="KAF0299861.1"/>
    </source>
</evidence>